<gene>
    <name evidence="1" type="ORF">N7E81_08075</name>
</gene>
<sequence length="250" mass="29341">MQEEKNIERINQVISDYFEHSKKDTVAVRELMPDFIKAGIFTKDHKKGLPIRKILRALDEQNALSKIPFVHAERQEKHTFWYFVRTGATYVSDTPNDTGVSKKQKLKASRASSDEHYVINLCDEILEAQASRQHKFGFLLGDYHKNGKTRTPLPVDAYYKEQNLVIEFKERQHSEAIDTFDKPDKITVSGVTRSEQRKIYSERRKKGLKANDIQWLEIDYSDFECDSQKKLIRDKKKDLEVLNKLLKNYK</sequence>
<dbReference type="RefSeq" id="WP_263052784.1">
    <property type="nucleotide sequence ID" value="NZ_CP106735.1"/>
</dbReference>
<reference evidence="1" key="1">
    <citation type="submission" date="2022-10" db="EMBL/GenBank/DDBJ databases">
        <title>Comparative genomics and taxonomic characterization of three novel marine species of genus Reichenbachiella exhibiting antioxidant and polysaccharide degradation activities.</title>
        <authorList>
            <person name="Muhammad N."/>
            <person name="Lee Y.-J."/>
            <person name="Ko J."/>
            <person name="Kim S.-G."/>
        </authorList>
    </citation>
    <scope>NUCLEOTIDE SEQUENCE</scope>
    <source>
        <strain evidence="1">Wsw4-B4</strain>
    </source>
</reference>
<accession>A0ABY6D4H4</accession>
<organism evidence="1 2">
    <name type="scientific">Reichenbachiella carrageenanivorans</name>
    <dbReference type="NCBI Taxonomy" id="2979869"/>
    <lineage>
        <taxon>Bacteria</taxon>
        <taxon>Pseudomonadati</taxon>
        <taxon>Bacteroidota</taxon>
        <taxon>Cytophagia</taxon>
        <taxon>Cytophagales</taxon>
        <taxon>Reichenbachiellaceae</taxon>
        <taxon>Reichenbachiella</taxon>
    </lineage>
</organism>
<name>A0ABY6D4H4_9BACT</name>
<evidence type="ECO:0000313" key="2">
    <source>
        <dbReference type="Proteomes" id="UP001062165"/>
    </source>
</evidence>
<keyword evidence="2" id="KW-1185">Reference proteome</keyword>
<dbReference type="EMBL" id="CP106735">
    <property type="protein sequence ID" value="UXX81055.1"/>
    <property type="molecule type" value="Genomic_DNA"/>
</dbReference>
<evidence type="ECO:0000313" key="1">
    <source>
        <dbReference type="EMBL" id="UXX81055.1"/>
    </source>
</evidence>
<proteinExistence type="predicted"/>
<protein>
    <submittedName>
        <fullName evidence="1">Uncharacterized protein</fullName>
    </submittedName>
</protein>
<dbReference type="Proteomes" id="UP001062165">
    <property type="component" value="Chromosome"/>
</dbReference>